<evidence type="ECO:0000259" key="3">
    <source>
        <dbReference type="PROSITE" id="PS51834"/>
    </source>
</evidence>
<sequence>MDFILSLTHFCEMHGPKSVLCTQVLPLECAQCLSPPPLLHPSSSSTSLATQIHESGQSGQLSRPASLHKTDTGISLPTNFSGASTTVDSAPESPTIERHELFMPSDKLTDQAKRFKFSGAQGDTCASCSLVVPEDITKKLPDGAPGSLKADGKSKNGAPVLRSREAVCLGAGDHSAPNEEPRLSTSHNSSNGSDGTSSLRSCGSLFSTCHDHLLTYLTSRDLDDPDRFSALRASVIRTLSRELLPAGMSDGPFCFGDSTSGYTIAYVFRLPDPKARGRRRLYAFVALAGNDASRAFRACPLVWEAFSKMAKSIEAAAVESQEAQRKKAEEEQEAGKARKYTPVSSFLAQRAVDPDGNPRKAGQIAARSLADIVANDKIFLEIHSYFVSLLRHLGALYGGLPLSETNAVCQSTGQQDGLDLRARPQSVHTAGLKTKDVEKLRDQDATPRPNSVDATTTKIAACSPSVTQCAPIPIDQPAQRRVVV</sequence>
<protein>
    <recommendedName>
        <fullName evidence="3">UDENN FLCN/SMCR8-type domain-containing protein</fullName>
    </recommendedName>
</protein>
<feature type="region of interest" description="Disordered" evidence="2">
    <location>
        <begin position="427"/>
        <end position="453"/>
    </location>
</feature>
<dbReference type="EMBL" id="JAACFV010000107">
    <property type="protein sequence ID" value="KAF7505529.1"/>
    <property type="molecule type" value="Genomic_DNA"/>
</dbReference>
<dbReference type="InterPro" id="IPR021713">
    <property type="entry name" value="Folliculin"/>
</dbReference>
<evidence type="ECO:0000256" key="1">
    <source>
        <dbReference type="SAM" id="Coils"/>
    </source>
</evidence>
<dbReference type="Proteomes" id="UP000606974">
    <property type="component" value="Unassembled WGS sequence"/>
</dbReference>
<dbReference type="PROSITE" id="PS51834">
    <property type="entry name" value="DENN_FLCN_SMCR8"/>
    <property type="match status" value="1"/>
</dbReference>
<feature type="region of interest" description="Disordered" evidence="2">
    <location>
        <begin position="43"/>
        <end position="94"/>
    </location>
</feature>
<keyword evidence="5" id="KW-1185">Reference proteome</keyword>
<accession>A0A8H7ACI0</accession>
<organism evidence="4 5">
    <name type="scientific">Endocarpon pusillum</name>
    <dbReference type="NCBI Taxonomy" id="364733"/>
    <lineage>
        <taxon>Eukaryota</taxon>
        <taxon>Fungi</taxon>
        <taxon>Dikarya</taxon>
        <taxon>Ascomycota</taxon>
        <taxon>Pezizomycotina</taxon>
        <taxon>Eurotiomycetes</taxon>
        <taxon>Chaetothyriomycetidae</taxon>
        <taxon>Verrucariales</taxon>
        <taxon>Verrucariaceae</taxon>
        <taxon>Endocarpon</taxon>
    </lineage>
</organism>
<proteinExistence type="predicted"/>
<dbReference type="AlphaFoldDB" id="A0A8H7ACI0"/>
<dbReference type="GO" id="GO:0005096">
    <property type="term" value="F:GTPase activator activity"/>
    <property type="evidence" value="ECO:0007669"/>
    <property type="project" value="InterPro"/>
</dbReference>
<dbReference type="Pfam" id="PF11704">
    <property type="entry name" value="Folliculin"/>
    <property type="match status" value="1"/>
</dbReference>
<dbReference type="PANTHER" id="PTHR31441:SF2">
    <property type="entry name" value="FOLLICULIN"/>
    <property type="match status" value="1"/>
</dbReference>
<dbReference type="GO" id="GO:1904263">
    <property type="term" value="P:positive regulation of TORC1 signaling"/>
    <property type="evidence" value="ECO:0007669"/>
    <property type="project" value="TreeGrafter"/>
</dbReference>
<evidence type="ECO:0000313" key="4">
    <source>
        <dbReference type="EMBL" id="KAF7505529.1"/>
    </source>
</evidence>
<feature type="compositionally biased region" description="Basic and acidic residues" evidence="2">
    <location>
        <begin position="433"/>
        <end position="445"/>
    </location>
</feature>
<dbReference type="OrthoDB" id="5599713at2759"/>
<feature type="region of interest" description="Disordered" evidence="2">
    <location>
        <begin position="171"/>
        <end position="195"/>
    </location>
</feature>
<dbReference type="InterPro" id="IPR037520">
    <property type="entry name" value="Folliculin/SMCR8_longin"/>
</dbReference>
<keyword evidence="1" id="KW-0175">Coiled coil</keyword>
<gene>
    <name evidence="4" type="ORF">GJ744_000691</name>
</gene>
<feature type="compositionally biased region" description="Polar residues" evidence="2">
    <location>
        <begin position="49"/>
        <end position="63"/>
    </location>
</feature>
<feature type="compositionally biased region" description="Polar residues" evidence="2">
    <location>
        <begin position="72"/>
        <end position="88"/>
    </location>
</feature>
<name>A0A8H7ACI0_9EURO</name>
<dbReference type="GO" id="GO:0005829">
    <property type="term" value="C:cytosol"/>
    <property type="evidence" value="ECO:0007669"/>
    <property type="project" value="TreeGrafter"/>
</dbReference>
<dbReference type="InterPro" id="IPR037521">
    <property type="entry name" value="FLCN/SMCR8_DENN"/>
</dbReference>
<feature type="domain" description="UDENN FLCN/SMCR8-type" evidence="3">
    <location>
        <begin position="197"/>
        <end position="484"/>
    </location>
</feature>
<evidence type="ECO:0000313" key="5">
    <source>
        <dbReference type="Proteomes" id="UP000606974"/>
    </source>
</evidence>
<evidence type="ECO:0000256" key="2">
    <source>
        <dbReference type="SAM" id="MobiDB-lite"/>
    </source>
</evidence>
<dbReference type="PANTHER" id="PTHR31441">
    <property type="entry name" value="FOLLICULIN FAMILY MEMBER"/>
    <property type="match status" value="1"/>
</dbReference>
<reference evidence="4" key="1">
    <citation type="submission" date="2020-02" db="EMBL/GenBank/DDBJ databases">
        <authorList>
            <person name="Palmer J.M."/>
        </authorList>
    </citation>
    <scope>NUCLEOTIDE SEQUENCE</scope>
    <source>
        <strain evidence="4">EPUS1.4</strain>
        <tissue evidence="4">Thallus</tissue>
    </source>
</reference>
<feature type="coiled-coil region" evidence="1">
    <location>
        <begin position="311"/>
        <end position="338"/>
    </location>
</feature>
<comment type="caution">
    <text evidence="4">The sequence shown here is derived from an EMBL/GenBank/DDBJ whole genome shotgun (WGS) entry which is preliminary data.</text>
</comment>
<feature type="compositionally biased region" description="Polar residues" evidence="2">
    <location>
        <begin position="183"/>
        <end position="195"/>
    </location>
</feature>